<evidence type="ECO:0000256" key="3">
    <source>
        <dbReference type="ARBA" id="ARBA00023277"/>
    </source>
</evidence>
<dbReference type="Proteomes" id="UP000199039">
    <property type="component" value="Unassembled WGS sequence"/>
</dbReference>
<evidence type="ECO:0000256" key="4">
    <source>
        <dbReference type="ARBA" id="ARBA00058905"/>
    </source>
</evidence>
<dbReference type="Pfam" id="PF00933">
    <property type="entry name" value="Glyco_hydro_3"/>
    <property type="match status" value="1"/>
</dbReference>
<dbReference type="Gene3D" id="3.20.20.300">
    <property type="entry name" value="Glycoside hydrolase, family 3, N-terminal domain"/>
    <property type="match status" value="1"/>
</dbReference>
<evidence type="ECO:0000313" key="8">
    <source>
        <dbReference type="EMBL" id="SDD53057.1"/>
    </source>
</evidence>
<sequence length="793" mass="83064">MKQHAVALWRDVSQPAEARAQALLDAMSLSEKIAQLGGFWDRPETEPSSDVVDEPVASGGDVAPMQHAFDQARRSFADATAHGLGQLTRVFGTAPVSPTAGVAALRAAQAQATSGSSFAIPALAHEECLTGFTAYGATVYPAAIAWGATFDPELIEEMAHAIGSDMRAVGIHQGLSPLLDVVRDYRWGRVEETIGEDPYLVGTLGTAYVRGLQSAGVVATLKHFAGYPASKAGRNHAPVSIGPREFTDVILAPFEMAVRDGGAGSVMNSYSDIDGLPAAASPELLTTILRDRWGFEGTVVSDYWAIAFLDLQHRVSPDRAASGAVALRAGVDVELPDADAYARLESLVASGEVDESLVDRSVLRVLTQKVGLGLLDPDWQVVPAATGDGSSIDLDPPGNRALARRVADESVVLLANCGILPLDRSSTARVAVIGPTADQSRSFLGCYSFPNHVMVHHSADDLGVPVPSLLDGLREALPLAELRYERGVPVLDRDSSGIAAAVRAAEDAELVVLAVGDLAALFGRGTSGEGCDVEDLRLPGLQDDLVEAVLATGTPVVLVAVTGRPYALGAYADRCAALVQAFMPGEEGGRAVAGVLTGDVNPSGHLPVGIPRSPGGQPYTYLAPPLGQHSDGISNLDPRPLFPFGYGLSYTEFDYEDIRVSSQEIATDGTVHVSVRVTNVGDRSGADVVQLYLSDPVASIVRPVRTLIGFARVELDAGESAVVDFAVHADRTAFTGIDLARIVEPGEVVLAVGHSSEDLPLAASVQLVGPVRRVDSPVLVTPVLVRAEAGVRG</sequence>
<dbReference type="SUPFAM" id="SSF52279">
    <property type="entry name" value="Beta-D-glucan exohydrolase, C-terminal domain"/>
    <property type="match status" value="1"/>
</dbReference>
<dbReference type="InterPro" id="IPR036962">
    <property type="entry name" value="Glyco_hydro_3_N_sf"/>
</dbReference>
<dbReference type="AlphaFoldDB" id="A0A1G6VJ41"/>
<dbReference type="SMART" id="SM01217">
    <property type="entry name" value="Fn3_like"/>
    <property type="match status" value="1"/>
</dbReference>
<comment type="function">
    <text evidence="4">Catalyzes the hydrolysis of a non-reducing terminal alpha-L-arabinopyranosidic linkage in ginsenoside Rb2 (alpha-L-arabinopyranosyl-(1-&gt;6)-alpha-D-glucopyranosyl) to release alpha-D-glucopyranosyl (Rd). It is not able to hydrolyze alpha-L-arabinofuranosyl-(1-&gt;6)-alpha-D-glucopyranosyl (Rc).</text>
</comment>
<dbReference type="InterPro" id="IPR036881">
    <property type="entry name" value="Glyco_hydro_3_C_sf"/>
</dbReference>
<evidence type="ECO:0000313" key="9">
    <source>
        <dbReference type="Proteomes" id="UP000199039"/>
    </source>
</evidence>
<dbReference type="Gene3D" id="2.60.40.10">
    <property type="entry name" value="Immunoglobulins"/>
    <property type="match status" value="1"/>
</dbReference>
<dbReference type="InterPro" id="IPR001764">
    <property type="entry name" value="Glyco_hydro_3_N"/>
</dbReference>
<evidence type="ECO:0000256" key="5">
    <source>
        <dbReference type="ARBA" id="ARBA00074219"/>
    </source>
</evidence>
<dbReference type="PRINTS" id="PR00133">
    <property type="entry name" value="GLHYDRLASE3"/>
</dbReference>
<gene>
    <name evidence="8" type="ORF">SAMN05216410_3440</name>
</gene>
<dbReference type="SUPFAM" id="SSF51445">
    <property type="entry name" value="(Trans)glycosidases"/>
    <property type="match status" value="1"/>
</dbReference>
<dbReference type="PANTHER" id="PTHR42715">
    <property type="entry name" value="BETA-GLUCOSIDASE"/>
    <property type="match status" value="1"/>
</dbReference>
<dbReference type="PROSITE" id="PS00775">
    <property type="entry name" value="GLYCOSYL_HYDROL_F3"/>
    <property type="match status" value="1"/>
</dbReference>
<evidence type="ECO:0000256" key="6">
    <source>
        <dbReference type="RuleBase" id="RU361161"/>
    </source>
</evidence>
<dbReference type="InterPro" id="IPR013783">
    <property type="entry name" value="Ig-like_fold"/>
</dbReference>
<dbReference type="RefSeq" id="WP_093185651.1">
    <property type="nucleotide sequence ID" value="NZ_FMYH01000008.1"/>
</dbReference>
<protein>
    <recommendedName>
        <fullName evidence="5">Exo-alpha-(1-&gt;6)-L-arabinopyranosidase</fullName>
    </recommendedName>
</protein>
<keyword evidence="9" id="KW-1185">Reference proteome</keyword>
<dbReference type="InterPro" id="IPR019800">
    <property type="entry name" value="Glyco_hydro_3_AS"/>
</dbReference>
<evidence type="ECO:0000256" key="2">
    <source>
        <dbReference type="ARBA" id="ARBA00022801"/>
    </source>
</evidence>
<dbReference type="GO" id="GO:0008422">
    <property type="term" value="F:beta-glucosidase activity"/>
    <property type="evidence" value="ECO:0007669"/>
    <property type="project" value="UniProtKB-ARBA"/>
</dbReference>
<dbReference type="FunFam" id="2.60.40.10:FF:000495">
    <property type="entry name" value="Periplasmic beta-glucosidase"/>
    <property type="match status" value="1"/>
</dbReference>
<dbReference type="InterPro" id="IPR026891">
    <property type="entry name" value="Fn3-like"/>
</dbReference>
<reference evidence="8 9" key="1">
    <citation type="submission" date="2016-09" db="EMBL/GenBank/DDBJ databases">
        <authorList>
            <person name="Capua I."/>
            <person name="De Benedictis P."/>
            <person name="Joannis T."/>
            <person name="Lombin L.H."/>
            <person name="Cattoli G."/>
        </authorList>
    </citation>
    <scope>NUCLEOTIDE SEQUENCE [LARGE SCALE GENOMIC DNA]</scope>
    <source>
        <strain evidence="8 9">ISLP-3</strain>
    </source>
</reference>
<name>A0A1G6VJ41_9MICO</name>
<dbReference type="Gene3D" id="3.40.50.1700">
    <property type="entry name" value="Glycoside hydrolase family 3 C-terminal domain"/>
    <property type="match status" value="1"/>
</dbReference>
<keyword evidence="2 6" id="KW-0378">Hydrolase</keyword>
<dbReference type="Pfam" id="PF14310">
    <property type="entry name" value="Fn3-like"/>
    <property type="match status" value="1"/>
</dbReference>
<keyword evidence="3" id="KW-0119">Carbohydrate metabolism</keyword>
<keyword evidence="6" id="KW-0326">Glycosidase</keyword>
<evidence type="ECO:0000259" key="7">
    <source>
        <dbReference type="SMART" id="SM01217"/>
    </source>
</evidence>
<dbReference type="Pfam" id="PF01915">
    <property type="entry name" value="Glyco_hydro_3_C"/>
    <property type="match status" value="1"/>
</dbReference>
<dbReference type="GO" id="GO:0005975">
    <property type="term" value="P:carbohydrate metabolic process"/>
    <property type="evidence" value="ECO:0007669"/>
    <property type="project" value="InterPro"/>
</dbReference>
<organism evidence="8 9">
    <name type="scientific">Sanguibacter gelidistatuariae</name>
    <dbReference type="NCBI Taxonomy" id="1814289"/>
    <lineage>
        <taxon>Bacteria</taxon>
        <taxon>Bacillati</taxon>
        <taxon>Actinomycetota</taxon>
        <taxon>Actinomycetes</taxon>
        <taxon>Micrococcales</taxon>
        <taxon>Sanguibacteraceae</taxon>
        <taxon>Sanguibacter</taxon>
    </lineage>
</organism>
<dbReference type="STRING" id="1814289.SAMN05216410_3440"/>
<dbReference type="InterPro" id="IPR050288">
    <property type="entry name" value="Cellulose_deg_GH3"/>
</dbReference>
<dbReference type="InterPro" id="IPR002772">
    <property type="entry name" value="Glyco_hydro_3_C"/>
</dbReference>
<comment type="similarity">
    <text evidence="1 6">Belongs to the glycosyl hydrolase 3 family.</text>
</comment>
<dbReference type="OrthoDB" id="3187421at2"/>
<dbReference type="EMBL" id="FMYH01000008">
    <property type="protein sequence ID" value="SDD53057.1"/>
    <property type="molecule type" value="Genomic_DNA"/>
</dbReference>
<accession>A0A1G6VJ41</accession>
<dbReference type="InterPro" id="IPR017853">
    <property type="entry name" value="GH"/>
</dbReference>
<dbReference type="PANTHER" id="PTHR42715:SF10">
    <property type="entry name" value="BETA-GLUCOSIDASE"/>
    <property type="match status" value="1"/>
</dbReference>
<feature type="domain" description="Fibronectin type III-like" evidence="7">
    <location>
        <begin position="687"/>
        <end position="756"/>
    </location>
</feature>
<evidence type="ECO:0000256" key="1">
    <source>
        <dbReference type="ARBA" id="ARBA00005336"/>
    </source>
</evidence>
<proteinExistence type="inferred from homology"/>